<feature type="chain" id="PRO_5019178130" description="SGNH hydrolase-type esterase domain-containing protein" evidence="1">
    <location>
        <begin position="20"/>
        <end position="380"/>
    </location>
</feature>
<evidence type="ECO:0000313" key="2">
    <source>
        <dbReference type="EMBL" id="RUP46346.1"/>
    </source>
</evidence>
<evidence type="ECO:0008006" key="4">
    <source>
        <dbReference type="Google" id="ProtNLM"/>
    </source>
</evidence>
<proteinExistence type="predicted"/>
<organism evidence="2 3">
    <name type="scientific">Jimgerdemannia flammicorona</name>
    <dbReference type="NCBI Taxonomy" id="994334"/>
    <lineage>
        <taxon>Eukaryota</taxon>
        <taxon>Fungi</taxon>
        <taxon>Fungi incertae sedis</taxon>
        <taxon>Mucoromycota</taxon>
        <taxon>Mucoromycotina</taxon>
        <taxon>Endogonomycetes</taxon>
        <taxon>Endogonales</taxon>
        <taxon>Endogonaceae</taxon>
        <taxon>Jimgerdemannia</taxon>
    </lineage>
</organism>
<feature type="signal peptide" evidence="1">
    <location>
        <begin position="1"/>
        <end position="19"/>
    </location>
</feature>
<dbReference type="InterPro" id="IPR052762">
    <property type="entry name" value="PCW_deacetylase/CE"/>
</dbReference>
<evidence type="ECO:0000256" key="1">
    <source>
        <dbReference type="SAM" id="SignalP"/>
    </source>
</evidence>
<name>A0A433D675_9FUNG</name>
<dbReference type="AlphaFoldDB" id="A0A433D675"/>
<dbReference type="EMBL" id="RBNI01005982">
    <property type="protein sequence ID" value="RUP46346.1"/>
    <property type="molecule type" value="Genomic_DNA"/>
</dbReference>
<protein>
    <recommendedName>
        <fullName evidence="4">SGNH hydrolase-type esterase domain-containing protein</fullName>
    </recommendedName>
</protein>
<dbReference type="OrthoDB" id="426133at2759"/>
<reference evidence="2 3" key="1">
    <citation type="journal article" date="2018" name="New Phytol.">
        <title>Phylogenomics of Endogonaceae and evolution of mycorrhizas within Mucoromycota.</title>
        <authorList>
            <person name="Chang Y."/>
            <person name="Desiro A."/>
            <person name="Na H."/>
            <person name="Sandor L."/>
            <person name="Lipzen A."/>
            <person name="Clum A."/>
            <person name="Barry K."/>
            <person name="Grigoriev I.V."/>
            <person name="Martin F.M."/>
            <person name="Stajich J.E."/>
            <person name="Smith M.E."/>
            <person name="Bonito G."/>
            <person name="Spatafora J.W."/>
        </authorList>
    </citation>
    <scope>NUCLEOTIDE SEQUENCE [LARGE SCALE GENOMIC DNA]</scope>
    <source>
        <strain evidence="2 3">GMNB39</strain>
    </source>
</reference>
<dbReference type="PANTHER" id="PTHR37834">
    <property type="entry name" value="GDSL-LIKE LIPASE/ACYLHYDROLASE DOMAIN PROTEIN (AFU_ORTHOLOGUE AFUA_2G00620)"/>
    <property type="match status" value="1"/>
</dbReference>
<dbReference type="SUPFAM" id="SSF52266">
    <property type="entry name" value="SGNH hydrolase"/>
    <property type="match status" value="1"/>
</dbReference>
<dbReference type="InterPro" id="IPR036514">
    <property type="entry name" value="SGNH_hydro_sf"/>
</dbReference>
<gene>
    <name evidence="2" type="ORF">BC936DRAFT_147060</name>
</gene>
<accession>A0A433D675</accession>
<dbReference type="Proteomes" id="UP000268093">
    <property type="component" value="Unassembled WGS sequence"/>
</dbReference>
<sequence>MVFLTKSLAIAVTVFTVIASASPFKRQVANGSIRRSLELDDYNWLLVISDDYLFLPLHARTSPFAHPHVARCAPYIRVRFTNTTTLKVNLDGNNNTVVWKIDNGEPTLLTTNGPGTYEIKPAGGFSSSEIYTLMLGPEYCFLLAFKGLVFDEGGHTIKGNFPKKLIEFVGDSVTGGVTDSMLTWSDYSFLTGEALGVEHTQIAKAGMCLTDYGTCQPGSLKDYFTSTYNPGFSPCNCSMEWDFSYQADAVSIMIGQSTIFTNAYIRCIIHLPGVNDHSHGPAPSDVFQSTYTNLLVTVRTKYPKAHIFSLTAFSGFYGSDIVAAIAGRAAAGDHAITFVNTTTWLIRPDDFSNNGSHPNNGGQVKVVKELAPIMKNVLQW</sequence>
<keyword evidence="3" id="KW-1185">Reference proteome</keyword>
<dbReference type="PANTHER" id="PTHR37834:SF2">
    <property type="entry name" value="ESTERASE, SGNH HYDROLASE-TYPE"/>
    <property type="match status" value="1"/>
</dbReference>
<dbReference type="Gene3D" id="3.40.50.1110">
    <property type="entry name" value="SGNH hydrolase"/>
    <property type="match status" value="1"/>
</dbReference>
<evidence type="ECO:0000313" key="3">
    <source>
        <dbReference type="Proteomes" id="UP000268093"/>
    </source>
</evidence>
<keyword evidence="1" id="KW-0732">Signal</keyword>
<comment type="caution">
    <text evidence="2">The sequence shown here is derived from an EMBL/GenBank/DDBJ whole genome shotgun (WGS) entry which is preliminary data.</text>
</comment>